<gene>
    <name evidence="7" type="ORF">FDK13_28440</name>
</gene>
<dbReference type="InterPro" id="IPR003439">
    <property type="entry name" value="ABC_transporter-like_ATP-bd"/>
</dbReference>
<dbReference type="OrthoDB" id="9808363at2"/>
<dbReference type="InterPro" id="IPR050763">
    <property type="entry name" value="ABC_transporter_ATP-binding"/>
</dbReference>
<keyword evidence="2" id="KW-0813">Transport</keyword>
<evidence type="ECO:0000256" key="4">
    <source>
        <dbReference type="ARBA" id="ARBA00022741"/>
    </source>
</evidence>
<dbReference type="SUPFAM" id="SSF52540">
    <property type="entry name" value="P-loop containing nucleoside triphosphate hydrolases"/>
    <property type="match status" value="1"/>
</dbReference>
<evidence type="ECO:0000313" key="8">
    <source>
        <dbReference type="Proteomes" id="UP000304900"/>
    </source>
</evidence>
<dbReference type="InterPro" id="IPR027417">
    <property type="entry name" value="P-loop_NTPase"/>
</dbReference>
<evidence type="ECO:0000256" key="1">
    <source>
        <dbReference type="ARBA" id="ARBA00005417"/>
    </source>
</evidence>
<dbReference type="CDD" id="cd03230">
    <property type="entry name" value="ABC_DR_subfamily_A"/>
    <property type="match status" value="1"/>
</dbReference>
<reference evidence="7 8" key="1">
    <citation type="submission" date="2019-05" db="EMBL/GenBank/DDBJ databases">
        <title>Dyadobacter AR-3-8 sp. nov., isolated from arctic soil.</title>
        <authorList>
            <person name="Chaudhary D.K."/>
        </authorList>
    </citation>
    <scope>NUCLEOTIDE SEQUENCE [LARGE SCALE GENOMIC DNA]</scope>
    <source>
        <strain evidence="7 8">AR-3-8</strain>
    </source>
</reference>
<evidence type="ECO:0000256" key="2">
    <source>
        <dbReference type="ARBA" id="ARBA00022448"/>
    </source>
</evidence>
<proteinExistence type="inferred from homology"/>
<feature type="domain" description="ABC transporter" evidence="6">
    <location>
        <begin position="4"/>
        <end position="233"/>
    </location>
</feature>
<accession>A0A4U6CTW3</accession>
<keyword evidence="8" id="KW-1185">Reference proteome</keyword>
<dbReference type="Gene3D" id="3.40.50.300">
    <property type="entry name" value="P-loop containing nucleotide triphosphate hydrolases"/>
    <property type="match status" value="1"/>
</dbReference>
<protein>
    <submittedName>
        <fullName evidence="7">ABC transporter ATP-binding protein</fullName>
    </submittedName>
</protein>
<dbReference type="Pfam" id="PF00005">
    <property type="entry name" value="ABC_tran"/>
    <property type="match status" value="1"/>
</dbReference>
<evidence type="ECO:0000256" key="5">
    <source>
        <dbReference type="ARBA" id="ARBA00022840"/>
    </source>
</evidence>
<dbReference type="Proteomes" id="UP000304900">
    <property type="component" value="Unassembled WGS sequence"/>
</dbReference>
<name>A0A4U6CTW3_9BACT</name>
<dbReference type="PANTHER" id="PTHR42711">
    <property type="entry name" value="ABC TRANSPORTER ATP-BINDING PROTEIN"/>
    <property type="match status" value="1"/>
</dbReference>
<dbReference type="EMBL" id="SZVO01000017">
    <property type="protein sequence ID" value="TKT88032.1"/>
    <property type="molecule type" value="Genomic_DNA"/>
</dbReference>
<dbReference type="PROSITE" id="PS50893">
    <property type="entry name" value="ABC_TRANSPORTER_2"/>
    <property type="match status" value="1"/>
</dbReference>
<dbReference type="RefSeq" id="WP_137343418.1">
    <property type="nucleotide sequence ID" value="NZ_BSQH01000005.1"/>
</dbReference>
<dbReference type="GO" id="GO:0016887">
    <property type="term" value="F:ATP hydrolysis activity"/>
    <property type="evidence" value="ECO:0007669"/>
    <property type="project" value="InterPro"/>
</dbReference>
<dbReference type="GO" id="GO:0005524">
    <property type="term" value="F:ATP binding"/>
    <property type="evidence" value="ECO:0007669"/>
    <property type="project" value="UniProtKB-KW"/>
</dbReference>
<comment type="caution">
    <text evidence="7">The sequence shown here is derived from an EMBL/GenBank/DDBJ whole genome shotgun (WGS) entry which is preliminary data.</text>
</comment>
<evidence type="ECO:0000256" key="3">
    <source>
        <dbReference type="ARBA" id="ARBA00022458"/>
    </source>
</evidence>
<comment type="similarity">
    <text evidence="1">Belongs to the ABC transporter superfamily.</text>
</comment>
<keyword evidence="3" id="KW-0536">Nodulation</keyword>
<dbReference type="PROSITE" id="PS00211">
    <property type="entry name" value="ABC_TRANSPORTER_1"/>
    <property type="match status" value="1"/>
</dbReference>
<evidence type="ECO:0000259" key="6">
    <source>
        <dbReference type="PROSITE" id="PS50893"/>
    </source>
</evidence>
<keyword evidence="5 7" id="KW-0067">ATP-binding</keyword>
<organism evidence="7 8">
    <name type="scientific">Dyadobacter frigoris</name>
    <dbReference type="NCBI Taxonomy" id="2576211"/>
    <lineage>
        <taxon>Bacteria</taxon>
        <taxon>Pseudomonadati</taxon>
        <taxon>Bacteroidota</taxon>
        <taxon>Cytophagia</taxon>
        <taxon>Cytophagales</taxon>
        <taxon>Spirosomataceae</taxon>
        <taxon>Dyadobacter</taxon>
    </lineage>
</organism>
<sequence>MNAVELHKISKTYDKGKLRAVHEVSFKVKKGELFGLIGSDGAGKTSLFRILTTVLLADSGSATVAGFDVVKDYQQIRNRVGYMPGKFSLYQDLTIKENLEFFAAIFGTTIDENYELIKDIYDQIKPFSDRRAGKLSGGMKQKLALCCALIHKPEVLLLDEPTTGVDVVSRKEFWAMLKALKEKGITILVSTPYMDEANLCERIALIQNGEIMSVDTPENIIKSFPTTLFAAKSENIYKLLNDFRSDAKVDSCYAFGEFLHITLKENGGSDIEDLKEFAAQKGHNDIFIQQITPGIEDSFIRLMQEKTQKPTH</sequence>
<evidence type="ECO:0000313" key="7">
    <source>
        <dbReference type="EMBL" id="TKT88032.1"/>
    </source>
</evidence>
<dbReference type="InterPro" id="IPR017871">
    <property type="entry name" value="ABC_transporter-like_CS"/>
</dbReference>
<keyword evidence="4" id="KW-0547">Nucleotide-binding</keyword>
<dbReference type="PANTHER" id="PTHR42711:SF5">
    <property type="entry name" value="ABC TRANSPORTER ATP-BINDING PROTEIN NATA"/>
    <property type="match status" value="1"/>
</dbReference>
<dbReference type="AlphaFoldDB" id="A0A4U6CTW3"/>